<feature type="domain" description="Gfo/Idh/MocA-like oxidoreductase N-terminal" evidence="1">
    <location>
        <begin position="55"/>
        <end position="146"/>
    </location>
</feature>
<sequence>MTIKLGIIGISEGNGHPYSWSAIFNGYDAQVMEDCGFPVIPRYLEQQRWPEAQISNAEVVAVWTQSLIESDRIARATKIPLVCNSVEELLDNVDAVLLARDDAENHWDFARPALELGKPIYIDKPAALTVRDLEHLYSAERYPGQIFTCSALRYAHELQITSDTAASLGRLKAILATTPKSWSKYAIHIIEPTLALLDNTDKLEKLTPYTSFSHHDGAASLLVTWESGIQTIFHTLGSAAAPLTLRLHGEKSWLELQFKDSFSAFRAALQDFIDGITTETTRSPYHFNQKAISLVEAGQS</sequence>
<proteinExistence type="predicted"/>
<organism evidence="2 3">
    <name type="scientific">Halorhodospira neutriphila</name>
    <dbReference type="NCBI Taxonomy" id="168379"/>
    <lineage>
        <taxon>Bacteria</taxon>
        <taxon>Pseudomonadati</taxon>
        <taxon>Pseudomonadota</taxon>
        <taxon>Gammaproteobacteria</taxon>
        <taxon>Chromatiales</taxon>
        <taxon>Ectothiorhodospiraceae</taxon>
        <taxon>Halorhodospira</taxon>
    </lineage>
</organism>
<evidence type="ECO:0000313" key="3">
    <source>
        <dbReference type="Proteomes" id="UP000738126"/>
    </source>
</evidence>
<dbReference type="Gene3D" id="3.40.50.720">
    <property type="entry name" value="NAD(P)-binding Rossmann-like Domain"/>
    <property type="match status" value="1"/>
</dbReference>
<reference evidence="2 3" key="1">
    <citation type="journal article" date="2020" name="Microorganisms">
        <title>Osmotic Adaptation and Compatible Solute Biosynthesis of Phototrophic Bacteria as Revealed from Genome Analyses.</title>
        <authorList>
            <person name="Imhoff J.F."/>
            <person name="Rahn T."/>
            <person name="Kunzel S."/>
            <person name="Keller A."/>
            <person name="Neulinger S.C."/>
        </authorList>
    </citation>
    <scope>NUCLEOTIDE SEQUENCE [LARGE SCALE GENOMIC DNA]</scope>
    <source>
        <strain evidence="2 3">DSM 15116</strain>
    </source>
</reference>
<comment type="caution">
    <text evidence="2">The sequence shown here is derived from an EMBL/GenBank/DDBJ whole genome shotgun (WGS) entry which is preliminary data.</text>
</comment>
<dbReference type="PANTHER" id="PTHR43818">
    <property type="entry name" value="BCDNA.GH03377"/>
    <property type="match status" value="1"/>
</dbReference>
<dbReference type="SUPFAM" id="SSF51735">
    <property type="entry name" value="NAD(P)-binding Rossmann-fold domains"/>
    <property type="match status" value="1"/>
</dbReference>
<dbReference type="Proteomes" id="UP000738126">
    <property type="component" value="Unassembled WGS sequence"/>
</dbReference>
<dbReference type="RefSeq" id="WP_200255666.1">
    <property type="nucleotide sequence ID" value="NZ_NRSH01000001.1"/>
</dbReference>
<protein>
    <recommendedName>
        <fullName evidence="1">Gfo/Idh/MocA-like oxidoreductase N-terminal domain-containing protein</fullName>
    </recommendedName>
</protein>
<dbReference type="InterPro" id="IPR000683">
    <property type="entry name" value="Gfo/Idh/MocA-like_OxRdtase_N"/>
</dbReference>
<evidence type="ECO:0000259" key="1">
    <source>
        <dbReference type="Pfam" id="PF01408"/>
    </source>
</evidence>
<name>A0ABS1E2V3_9GAMM</name>
<dbReference type="Pfam" id="PF01408">
    <property type="entry name" value="GFO_IDH_MocA"/>
    <property type="match status" value="1"/>
</dbReference>
<dbReference type="EMBL" id="NRSH01000001">
    <property type="protein sequence ID" value="MBK1725457.1"/>
    <property type="molecule type" value="Genomic_DNA"/>
</dbReference>
<dbReference type="InterPro" id="IPR036291">
    <property type="entry name" value="NAD(P)-bd_dom_sf"/>
</dbReference>
<gene>
    <name evidence="2" type="ORF">CKO13_00120</name>
</gene>
<evidence type="ECO:0000313" key="2">
    <source>
        <dbReference type="EMBL" id="MBK1725457.1"/>
    </source>
</evidence>
<dbReference type="PANTHER" id="PTHR43818:SF9">
    <property type="entry name" value="HYPOTHETICAL OXIDOREDUCTASE"/>
    <property type="match status" value="1"/>
</dbReference>
<keyword evidence="3" id="KW-1185">Reference proteome</keyword>
<dbReference type="InterPro" id="IPR050463">
    <property type="entry name" value="Gfo/Idh/MocA_oxidrdct_glycsds"/>
</dbReference>
<accession>A0ABS1E2V3</accession>